<dbReference type="Proteomes" id="UP000035642">
    <property type="component" value="Unassembled WGS sequence"/>
</dbReference>
<keyword evidence="1" id="KW-1185">Reference proteome</keyword>
<evidence type="ECO:0000313" key="1">
    <source>
        <dbReference type="Proteomes" id="UP000035642"/>
    </source>
</evidence>
<proteinExistence type="predicted"/>
<protein>
    <submittedName>
        <fullName evidence="2">Uncharacterized protein</fullName>
    </submittedName>
</protein>
<organism evidence="1 2">
    <name type="scientific">Angiostrongylus cantonensis</name>
    <name type="common">Rat lungworm</name>
    <dbReference type="NCBI Taxonomy" id="6313"/>
    <lineage>
        <taxon>Eukaryota</taxon>
        <taxon>Metazoa</taxon>
        <taxon>Ecdysozoa</taxon>
        <taxon>Nematoda</taxon>
        <taxon>Chromadorea</taxon>
        <taxon>Rhabditida</taxon>
        <taxon>Rhabditina</taxon>
        <taxon>Rhabditomorpha</taxon>
        <taxon>Strongyloidea</taxon>
        <taxon>Metastrongylidae</taxon>
        <taxon>Angiostrongylus</taxon>
    </lineage>
</organism>
<reference evidence="1" key="1">
    <citation type="submission" date="2012-09" db="EMBL/GenBank/DDBJ databases">
        <authorList>
            <person name="Martin A.A."/>
        </authorList>
    </citation>
    <scope>NUCLEOTIDE SEQUENCE</scope>
</reference>
<dbReference type="AlphaFoldDB" id="A0A0K0DKI4"/>
<accession>A0A0K0DKI4</accession>
<evidence type="ECO:0000313" key="2">
    <source>
        <dbReference type="WBParaSite" id="ACAC_0001202001-mRNA-1"/>
    </source>
</evidence>
<name>A0A0K0DKI4_ANGCA</name>
<sequence>MRLFLRSWDTRAGVLPFGWQSYFFPHKSAINFLSSRWMEAWCVWCGVEPVPSFQLFSEFWHISKHSNQWIQFQVVKRKPSFVRFGKRGDVMSKEKRKPSFVRFG</sequence>
<reference evidence="2" key="2">
    <citation type="submission" date="2017-02" db="UniProtKB">
        <authorList>
            <consortium name="WormBaseParasite"/>
        </authorList>
    </citation>
    <scope>IDENTIFICATION</scope>
</reference>
<dbReference type="WBParaSite" id="ACAC_0001202001-mRNA-1">
    <property type="protein sequence ID" value="ACAC_0001202001-mRNA-1"/>
    <property type="gene ID" value="ACAC_0001202001"/>
</dbReference>